<keyword evidence="5" id="KW-1185">Reference proteome</keyword>
<accession>A0A2V4E1F1</accession>
<gene>
    <name evidence="4" type="ORF">DKK70_10290</name>
</gene>
<dbReference type="SMART" id="SM01134">
    <property type="entry name" value="DeoRC"/>
    <property type="match status" value="1"/>
</dbReference>
<dbReference type="PROSITE" id="PS51000">
    <property type="entry name" value="HTH_DEOR_2"/>
    <property type="match status" value="1"/>
</dbReference>
<dbReference type="InterPro" id="IPR014036">
    <property type="entry name" value="DeoR-like_C"/>
</dbReference>
<comment type="caution">
    <text evidence="4">The sequence shown here is derived from an EMBL/GenBank/DDBJ whole genome shotgun (WGS) entry which is preliminary data.</text>
</comment>
<dbReference type="SMART" id="SM00420">
    <property type="entry name" value="HTH_DEOR"/>
    <property type="match status" value="1"/>
</dbReference>
<dbReference type="AlphaFoldDB" id="A0A2V4E1F1"/>
<feature type="domain" description="HTH deoR-type" evidence="3">
    <location>
        <begin position="40"/>
        <end position="95"/>
    </location>
</feature>
<dbReference type="InterPro" id="IPR036390">
    <property type="entry name" value="WH_DNA-bd_sf"/>
</dbReference>
<sequence length="287" mass="32561">MIGITLVKHGCESVKRLTFYQLFYYYNADKLIEKLAMKQELPRYKRILEYLDEYDVANINSLSTLFSVSHMSIRRDLKLLQEKGLIKVSYGGEIKRGFLTGTPLYNIKQNRCSEGKKQVGKIAVGLLQPGMVIFIDAGTTMREFALNINLPVTVITPDLHVALELSSRPEVNTIICPGEIQTSSAAVYNSQAMKYLSEQVIDLAFIGADGFNLEDGALTTSQIKADCKWMALSRSIQSFLLVDSSKLGLKCRFKICDLNRFNYLITEKQFPSNFEKQLSKQDIKYIY</sequence>
<evidence type="ECO:0000313" key="5">
    <source>
        <dbReference type="Proteomes" id="UP000247932"/>
    </source>
</evidence>
<dbReference type="Pfam" id="PF00455">
    <property type="entry name" value="DeoRC"/>
    <property type="match status" value="1"/>
</dbReference>
<organism evidence="4 5">
    <name type="scientific">Gilliamella apicola</name>
    <dbReference type="NCBI Taxonomy" id="1196095"/>
    <lineage>
        <taxon>Bacteria</taxon>
        <taxon>Pseudomonadati</taxon>
        <taxon>Pseudomonadota</taxon>
        <taxon>Gammaproteobacteria</taxon>
        <taxon>Orbales</taxon>
        <taxon>Orbaceae</taxon>
        <taxon>Gilliamella</taxon>
    </lineage>
</organism>
<dbReference type="SUPFAM" id="SSF100950">
    <property type="entry name" value="NagB/RpiA/CoA transferase-like"/>
    <property type="match status" value="1"/>
</dbReference>
<dbReference type="Gene3D" id="1.10.10.10">
    <property type="entry name" value="Winged helix-like DNA-binding domain superfamily/Winged helix DNA-binding domain"/>
    <property type="match status" value="1"/>
</dbReference>
<dbReference type="InterPro" id="IPR037171">
    <property type="entry name" value="NagB/RpiA_transferase-like"/>
</dbReference>
<dbReference type="InterPro" id="IPR036388">
    <property type="entry name" value="WH-like_DNA-bd_sf"/>
</dbReference>
<dbReference type="InterPro" id="IPR001034">
    <property type="entry name" value="DeoR_HTH"/>
</dbReference>
<proteinExistence type="predicted"/>
<protein>
    <submittedName>
        <fullName evidence="4">DeoR family transcriptional regulator</fullName>
    </submittedName>
</protein>
<dbReference type="EMBL" id="QGLR01000012">
    <property type="protein sequence ID" value="PXZ06353.1"/>
    <property type="molecule type" value="Genomic_DNA"/>
</dbReference>
<keyword evidence="2" id="KW-0804">Transcription</keyword>
<dbReference type="Pfam" id="PF08220">
    <property type="entry name" value="HTH_DeoR"/>
    <property type="match status" value="1"/>
</dbReference>
<evidence type="ECO:0000256" key="1">
    <source>
        <dbReference type="ARBA" id="ARBA00023015"/>
    </source>
</evidence>
<dbReference type="GO" id="GO:0003700">
    <property type="term" value="F:DNA-binding transcription factor activity"/>
    <property type="evidence" value="ECO:0007669"/>
    <property type="project" value="InterPro"/>
</dbReference>
<dbReference type="PANTHER" id="PTHR30363">
    <property type="entry name" value="HTH-TYPE TRANSCRIPTIONAL REGULATOR SRLR-RELATED"/>
    <property type="match status" value="1"/>
</dbReference>
<reference evidence="4 5" key="1">
    <citation type="submission" date="2018-05" db="EMBL/GenBank/DDBJ databases">
        <title>Reference genomes for bee gut microbiota database.</title>
        <authorList>
            <person name="Ellegaard K.M."/>
        </authorList>
    </citation>
    <scope>NUCLEOTIDE SEQUENCE [LARGE SCALE GENOMIC DNA]</scope>
    <source>
        <strain evidence="4 5">ESL0182</strain>
    </source>
</reference>
<dbReference type="SUPFAM" id="SSF46785">
    <property type="entry name" value="Winged helix' DNA-binding domain"/>
    <property type="match status" value="1"/>
</dbReference>
<evidence type="ECO:0000256" key="2">
    <source>
        <dbReference type="ARBA" id="ARBA00023163"/>
    </source>
</evidence>
<dbReference type="Gene3D" id="3.40.50.1360">
    <property type="match status" value="1"/>
</dbReference>
<keyword evidence="1" id="KW-0805">Transcription regulation</keyword>
<dbReference type="InterPro" id="IPR050313">
    <property type="entry name" value="Carb_Metab_HTH_regulators"/>
</dbReference>
<evidence type="ECO:0000259" key="3">
    <source>
        <dbReference type="PROSITE" id="PS51000"/>
    </source>
</evidence>
<name>A0A2V4E1F1_9GAMM</name>
<dbReference type="OrthoDB" id="5685843at2"/>
<dbReference type="PANTHER" id="PTHR30363:SF46">
    <property type="entry name" value="LYSR FAMILY TRANSCRIPTIONAL REGULATOR"/>
    <property type="match status" value="1"/>
</dbReference>
<evidence type="ECO:0000313" key="4">
    <source>
        <dbReference type="EMBL" id="PXZ06353.1"/>
    </source>
</evidence>
<dbReference type="RefSeq" id="WP_110433919.1">
    <property type="nucleotide sequence ID" value="NZ_QGLR01000012.1"/>
</dbReference>
<dbReference type="Proteomes" id="UP000247932">
    <property type="component" value="Unassembled WGS sequence"/>
</dbReference>